<comment type="caution">
    <text evidence="9">The sequence shown here is derived from an EMBL/GenBank/DDBJ whole genome shotgun (WGS) entry which is preliminary data.</text>
</comment>
<sequence>MTSETLQGIRATLLLVGAIIGVGMFGIPFVFVKAGILAGLGLLFLLMLLTVLFHLMYGEIVLRTNATHRLPGYVALYLGNGAGKAALLTNSVGMVGTLLAYLLLGGTFLAGLFGLELFWGYALFIFAGALFLLFDIRHEAVVGSVLGTLLVGTILAFLAGVLPSVSRESFILFSAEHALLPYGVLLFALSGNLIIPDLAEIAGGRVLKRAIIAGTIIPGVLYGLFALGVIGASGAGTSEDALSGLVPFLGRDMIALGQIVGLLAVFTSFISTGMVLKGTLTHDLGISKKISWALPIALPVACAAILTAGFIEVIGFVGGVTLGLDMIFTAMVFDRARRAPGNIPDYILGIPRVAVFAVMALMLFGVVYEAIYFFIW</sequence>
<keyword evidence="4" id="KW-0997">Cell inner membrane</keyword>
<dbReference type="Pfam" id="PF03222">
    <property type="entry name" value="Trp_Tyr_perm"/>
    <property type="match status" value="1"/>
</dbReference>
<dbReference type="GO" id="GO:0005886">
    <property type="term" value="C:plasma membrane"/>
    <property type="evidence" value="ECO:0007669"/>
    <property type="project" value="UniProtKB-SubCell"/>
</dbReference>
<keyword evidence="5 8" id="KW-0812">Transmembrane</keyword>
<feature type="transmembrane region" description="Helical" evidence="8">
    <location>
        <begin position="37"/>
        <end position="57"/>
    </location>
</feature>
<feature type="transmembrane region" description="Helical" evidence="8">
    <location>
        <begin position="253"/>
        <end position="278"/>
    </location>
</feature>
<evidence type="ECO:0000256" key="1">
    <source>
        <dbReference type="ARBA" id="ARBA00004429"/>
    </source>
</evidence>
<feature type="transmembrane region" description="Helical" evidence="8">
    <location>
        <begin position="290"/>
        <end position="308"/>
    </location>
</feature>
<evidence type="ECO:0000256" key="5">
    <source>
        <dbReference type="ARBA" id="ARBA00022692"/>
    </source>
</evidence>
<feature type="transmembrane region" description="Helical" evidence="8">
    <location>
        <begin position="314"/>
        <end position="333"/>
    </location>
</feature>
<organism evidence="9 10">
    <name type="scientific">Candidatus Sungbacteria bacterium RIFCSPHIGHO2_02_FULL_51_29</name>
    <dbReference type="NCBI Taxonomy" id="1802273"/>
    <lineage>
        <taxon>Bacteria</taxon>
        <taxon>Candidatus Sungiibacteriota</taxon>
    </lineage>
</organism>
<evidence type="ECO:0000256" key="2">
    <source>
        <dbReference type="ARBA" id="ARBA00022448"/>
    </source>
</evidence>
<dbReference type="EMBL" id="MHQL01000050">
    <property type="protein sequence ID" value="OHA01973.1"/>
    <property type="molecule type" value="Genomic_DNA"/>
</dbReference>
<evidence type="ECO:0008006" key="11">
    <source>
        <dbReference type="Google" id="ProtNLM"/>
    </source>
</evidence>
<evidence type="ECO:0000256" key="4">
    <source>
        <dbReference type="ARBA" id="ARBA00022519"/>
    </source>
</evidence>
<keyword evidence="6 8" id="KW-1133">Transmembrane helix</keyword>
<dbReference type="Proteomes" id="UP000177811">
    <property type="component" value="Unassembled WGS sequence"/>
</dbReference>
<evidence type="ECO:0000256" key="7">
    <source>
        <dbReference type="ARBA" id="ARBA00023136"/>
    </source>
</evidence>
<keyword evidence="7 8" id="KW-0472">Membrane</keyword>
<reference evidence="9 10" key="1">
    <citation type="journal article" date="2016" name="Nat. Commun.">
        <title>Thousands of microbial genomes shed light on interconnected biogeochemical processes in an aquifer system.</title>
        <authorList>
            <person name="Anantharaman K."/>
            <person name="Brown C.T."/>
            <person name="Hug L.A."/>
            <person name="Sharon I."/>
            <person name="Castelle C.J."/>
            <person name="Probst A.J."/>
            <person name="Thomas B.C."/>
            <person name="Singh A."/>
            <person name="Wilkins M.J."/>
            <person name="Karaoz U."/>
            <person name="Brodie E.L."/>
            <person name="Williams K.H."/>
            <person name="Hubbard S.S."/>
            <person name="Banfield J.F."/>
        </authorList>
    </citation>
    <scope>NUCLEOTIDE SEQUENCE [LARGE SCALE GENOMIC DNA]</scope>
</reference>
<accession>A0A1G2KRJ3</accession>
<keyword evidence="2" id="KW-0813">Transport</keyword>
<dbReference type="InterPro" id="IPR018227">
    <property type="entry name" value="Amino_acid_transport_2"/>
</dbReference>
<keyword evidence="3" id="KW-1003">Cell membrane</keyword>
<feature type="transmembrane region" description="Helical" evidence="8">
    <location>
        <begin position="118"/>
        <end position="134"/>
    </location>
</feature>
<gene>
    <name evidence="9" type="ORF">A3C16_02435</name>
</gene>
<comment type="subcellular location">
    <subcellularLocation>
        <location evidence="1">Cell inner membrane</location>
        <topology evidence="1">Multi-pass membrane protein</topology>
    </subcellularLocation>
</comment>
<feature type="transmembrane region" description="Helical" evidence="8">
    <location>
        <begin position="211"/>
        <end position="233"/>
    </location>
</feature>
<feature type="transmembrane region" description="Helical" evidence="8">
    <location>
        <begin position="353"/>
        <end position="375"/>
    </location>
</feature>
<dbReference type="AlphaFoldDB" id="A0A1G2KRJ3"/>
<proteinExistence type="predicted"/>
<feature type="transmembrane region" description="Helical" evidence="8">
    <location>
        <begin position="12"/>
        <end position="31"/>
    </location>
</feature>
<feature type="transmembrane region" description="Helical" evidence="8">
    <location>
        <begin position="141"/>
        <end position="159"/>
    </location>
</feature>
<evidence type="ECO:0000313" key="9">
    <source>
        <dbReference type="EMBL" id="OHA01973.1"/>
    </source>
</evidence>
<dbReference type="Gene3D" id="1.20.1740.10">
    <property type="entry name" value="Amino acid/polyamine transporter I"/>
    <property type="match status" value="1"/>
</dbReference>
<evidence type="ECO:0000256" key="8">
    <source>
        <dbReference type="SAM" id="Phobius"/>
    </source>
</evidence>
<evidence type="ECO:0000313" key="10">
    <source>
        <dbReference type="Proteomes" id="UP000177811"/>
    </source>
</evidence>
<evidence type="ECO:0000256" key="3">
    <source>
        <dbReference type="ARBA" id="ARBA00022475"/>
    </source>
</evidence>
<evidence type="ECO:0000256" key="6">
    <source>
        <dbReference type="ARBA" id="ARBA00022989"/>
    </source>
</evidence>
<feature type="transmembrane region" description="Helical" evidence="8">
    <location>
        <begin position="179"/>
        <end position="199"/>
    </location>
</feature>
<dbReference type="GO" id="GO:0003333">
    <property type="term" value="P:amino acid transmembrane transport"/>
    <property type="evidence" value="ECO:0007669"/>
    <property type="project" value="InterPro"/>
</dbReference>
<name>A0A1G2KRJ3_9BACT</name>
<feature type="transmembrane region" description="Helical" evidence="8">
    <location>
        <begin position="92"/>
        <end position="112"/>
    </location>
</feature>
<protein>
    <recommendedName>
        <fullName evidence="11">Amino acid transporter transmembrane domain-containing protein</fullName>
    </recommendedName>
</protein>